<dbReference type="OrthoDB" id="239053at2759"/>
<dbReference type="PANTHER" id="PTHR15414">
    <property type="entry name" value="OS-9-RELATED"/>
    <property type="match status" value="1"/>
</dbReference>
<dbReference type="AlphaFoldDB" id="A0A0B2UZ50"/>
<evidence type="ECO:0000256" key="8">
    <source>
        <dbReference type="SAM" id="SignalP"/>
    </source>
</evidence>
<dbReference type="GO" id="GO:0030246">
    <property type="term" value="F:carbohydrate binding"/>
    <property type="evidence" value="ECO:0007669"/>
    <property type="project" value="UniProtKB-KW"/>
</dbReference>
<keyword evidence="4" id="KW-1015">Disulfide bond</keyword>
<accession>A0A0B2UZ50</accession>
<dbReference type="Pfam" id="PF07915">
    <property type="entry name" value="PRKCSH"/>
    <property type="match status" value="2"/>
</dbReference>
<name>A0A0B2UZ50_TOXCA</name>
<comment type="subcellular location">
    <subcellularLocation>
        <location evidence="1">Endoplasmic reticulum</location>
    </subcellularLocation>
</comment>
<proteinExistence type="predicted"/>
<dbReference type="GO" id="GO:0030970">
    <property type="term" value="P:retrograde protein transport, ER to cytosol"/>
    <property type="evidence" value="ECO:0007669"/>
    <property type="project" value="TreeGrafter"/>
</dbReference>
<evidence type="ECO:0000256" key="7">
    <source>
        <dbReference type="ARBA" id="ARBA00041661"/>
    </source>
</evidence>
<sequence>MFGGGNELLSIILSMFLIGIVDALLKGMDDSVMFRIDWRLESAMPENLHSLKPDAFSSQPFVFISSGNDEKYLCAVPDVSSQSKRKIESYSGPSPGELIRPLYEERLCSYWLDLYWTYELCHGRYVLQYHDEKESLRSPRIEFYLGNFRPEQTKMDDKGFDQLNPPTRKVDDVDSPYYRVNYRQGTVCDLTGKPRTTSVSYVCRLDAKDQIYSFAETSSCTYEMVVLTRRLCTHPSFQPVTAPQHEIVCYSRDARKEFAKPTALIALEKERASSFEKEYSLIHPQSLHSNSPLTSVAEEEKDEDDLDTTIILPKQTPPRDATILGGSVSTGSAMHAEKSGPFYDVESIVQENSEFLTGKQCLYGGGTGWWKYEFCYGKRVVQYHDDPQNGRTEIVLGIFSEEIHKQWMRENPQKHPLKIDGQVLLASHIYTGGDICEEENIHRSVEVRIRCRPSEGSQSAVTLFLLEPHTCQYVLGVESPRFCDMLQSVDEYGLLPIPKT</sequence>
<dbReference type="Proteomes" id="UP000031036">
    <property type="component" value="Unassembled WGS sequence"/>
</dbReference>
<keyword evidence="2 8" id="KW-0732">Signal</keyword>
<dbReference type="InterPro" id="IPR012913">
    <property type="entry name" value="OS9-like_dom"/>
</dbReference>
<comment type="caution">
    <text evidence="10">The sequence shown here is derived from an EMBL/GenBank/DDBJ whole genome shotgun (WGS) entry which is preliminary data.</text>
</comment>
<reference evidence="10 11" key="1">
    <citation type="submission" date="2014-11" db="EMBL/GenBank/DDBJ databases">
        <title>Genetic blueprint of the zoonotic pathogen Toxocara canis.</title>
        <authorList>
            <person name="Zhu X.-Q."/>
            <person name="Korhonen P.K."/>
            <person name="Cai H."/>
            <person name="Young N.D."/>
            <person name="Nejsum P."/>
            <person name="von Samson-Himmelstjerna G."/>
            <person name="Boag P.R."/>
            <person name="Tan P."/>
            <person name="Li Q."/>
            <person name="Min J."/>
            <person name="Yang Y."/>
            <person name="Wang X."/>
            <person name="Fang X."/>
            <person name="Hall R.S."/>
            <person name="Hofmann A."/>
            <person name="Sternberg P.W."/>
            <person name="Jex A.R."/>
            <person name="Gasser R.B."/>
        </authorList>
    </citation>
    <scope>NUCLEOTIDE SEQUENCE [LARGE SCALE GENOMIC DNA]</scope>
    <source>
        <strain evidence="10">PN_DK_2014</strain>
    </source>
</reference>
<dbReference type="PANTHER" id="PTHR15414:SF0">
    <property type="entry name" value="ENDOPLASMIC RETICULUM LECTIN 1"/>
    <property type="match status" value="1"/>
</dbReference>
<dbReference type="OMA" id="HGKDDIY"/>
<dbReference type="GO" id="GO:0005788">
    <property type="term" value="C:endoplasmic reticulum lumen"/>
    <property type="evidence" value="ECO:0007669"/>
    <property type="project" value="TreeGrafter"/>
</dbReference>
<evidence type="ECO:0000256" key="5">
    <source>
        <dbReference type="ARBA" id="ARBA00037585"/>
    </source>
</evidence>
<evidence type="ECO:0000256" key="2">
    <source>
        <dbReference type="ARBA" id="ARBA00022729"/>
    </source>
</evidence>
<feature type="signal peptide" evidence="8">
    <location>
        <begin position="1"/>
        <end position="23"/>
    </location>
</feature>
<dbReference type="FunFam" id="2.70.130.10:FF:000001">
    <property type="entry name" value="Endoplasmic reticulum lectin 1"/>
    <property type="match status" value="1"/>
</dbReference>
<keyword evidence="11" id="KW-1185">Reference proteome</keyword>
<feature type="domain" description="MRH" evidence="9">
    <location>
        <begin position="359"/>
        <end position="485"/>
    </location>
</feature>
<evidence type="ECO:0000256" key="1">
    <source>
        <dbReference type="ARBA" id="ARBA00004240"/>
    </source>
</evidence>
<dbReference type="InterPro" id="IPR044865">
    <property type="entry name" value="MRH_dom"/>
</dbReference>
<dbReference type="InterPro" id="IPR009011">
    <property type="entry name" value="Man6P_isomerase_rcpt-bd_dom_sf"/>
</dbReference>
<evidence type="ECO:0000256" key="3">
    <source>
        <dbReference type="ARBA" id="ARBA00022824"/>
    </source>
</evidence>
<evidence type="ECO:0000259" key="9">
    <source>
        <dbReference type="PROSITE" id="PS51914"/>
    </source>
</evidence>
<organism evidence="10 11">
    <name type="scientific">Toxocara canis</name>
    <name type="common">Canine roundworm</name>
    <dbReference type="NCBI Taxonomy" id="6265"/>
    <lineage>
        <taxon>Eukaryota</taxon>
        <taxon>Metazoa</taxon>
        <taxon>Ecdysozoa</taxon>
        <taxon>Nematoda</taxon>
        <taxon>Chromadorea</taxon>
        <taxon>Rhabditida</taxon>
        <taxon>Spirurina</taxon>
        <taxon>Ascaridomorpha</taxon>
        <taxon>Ascaridoidea</taxon>
        <taxon>Toxocaridae</taxon>
        <taxon>Toxocara</taxon>
    </lineage>
</organism>
<protein>
    <recommendedName>
        <fullName evidence="6">Endoplasmic reticulum lectin 1</fullName>
    </recommendedName>
    <alternativeName>
        <fullName evidence="7">ER lectin</fullName>
    </alternativeName>
</protein>
<feature type="chain" id="PRO_5002079447" description="Endoplasmic reticulum lectin 1" evidence="8">
    <location>
        <begin position="24"/>
        <end position="500"/>
    </location>
</feature>
<dbReference type="PROSITE" id="PS51914">
    <property type="entry name" value="MRH"/>
    <property type="match status" value="2"/>
</dbReference>
<dbReference type="Gene3D" id="2.70.130.10">
    <property type="entry name" value="Mannose-6-phosphate receptor binding domain"/>
    <property type="match status" value="2"/>
</dbReference>
<feature type="domain" description="MRH" evidence="9">
    <location>
        <begin position="106"/>
        <end position="234"/>
    </location>
</feature>
<evidence type="ECO:0000313" key="10">
    <source>
        <dbReference type="EMBL" id="KHN74499.1"/>
    </source>
</evidence>
<dbReference type="STRING" id="6265.A0A0B2UZ50"/>
<dbReference type="EMBL" id="JPKZ01002904">
    <property type="protein sequence ID" value="KHN74499.1"/>
    <property type="molecule type" value="Genomic_DNA"/>
</dbReference>
<keyword evidence="10" id="KW-0430">Lectin</keyword>
<comment type="function">
    <text evidence="5">Probable lectin that binds selectively to improperly folded lumenal proteins. May function in endoplasmic reticulum quality control and endoplasmic reticulum-associated degradation (ERAD) of both non-glycosylated proteins and glycoproteins.</text>
</comment>
<keyword evidence="3" id="KW-0256">Endoplasmic reticulum</keyword>
<dbReference type="InterPro" id="IPR045149">
    <property type="entry name" value="OS-9-like"/>
</dbReference>
<evidence type="ECO:0000256" key="6">
    <source>
        <dbReference type="ARBA" id="ARBA00041108"/>
    </source>
</evidence>
<evidence type="ECO:0000313" key="11">
    <source>
        <dbReference type="Proteomes" id="UP000031036"/>
    </source>
</evidence>
<gene>
    <name evidence="10" type="primary">Erlec1</name>
    <name evidence="10" type="ORF">Tcan_09645</name>
</gene>
<dbReference type="GO" id="GO:0030968">
    <property type="term" value="P:endoplasmic reticulum unfolded protein response"/>
    <property type="evidence" value="ECO:0007669"/>
    <property type="project" value="InterPro"/>
</dbReference>
<evidence type="ECO:0000256" key="4">
    <source>
        <dbReference type="ARBA" id="ARBA00023157"/>
    </source>
</evidence>
<dbReference type="SUPFAM" id="SSF50911">
    <property type="entry name" value="Mannose 6-phosphate receptor domain"/>
    <property type="match status" value="2"/>
</dbReference>